<proteinExistence type="predicted"/>
<evidence type="ECO:0000313" key="3">
    <source>
        <dbReference type="Proteomes" id="UP000470875"/>
    </source>
</evidence>
<keyword evidence="1" id="KW-0812">Transmembrane</keyword>
<dbReference type="EMBL" id="VULO01000001">
    <property type="protein sequence ID" value="MSS83238.1"/>
    <property type="molecule type" value="Genomic_DNA"/>
</dbReference>
<evidence type="ECO:0000313" key="2">
    <source>
        <dbReference type="EMBL" id="MSS83238.1"/>
    </source>
</evidence>
<comment type="caution">
    <text evidence="2">The sequence shown here is derived from an EMBL/GenBank/DDBJ whole genome shotgun (WGS) entry which is preliminary data.</text>
</comment>
<feature type="transmembrane region" description="Helical" evidence="1">
    <location>
        <begin position="127"/>
        <end position="149"/>
    </location>
</feature>
<dbReference type="AlphaFoldDB" id="A0A6N7W537"/>
<feature type="transmembrane region" description="Helical" evidence="1">
    <location>
        <begin position="48"/>
        <end position="72"/>
    </location>
</feature>
<evidence type="ECO:0000256" key="1">
    <source>
        <dbReference type="SAM" id="Phobius"/>
    </source>
</evidence>
<dbReference type="Proteomes" id="UP000470875">
    <property type="component" value="Unassembled WGS sequence"/>
</dbReference>
<name>A0A6N7W537_9ACTO</name>
<keyword evidence="1" id="KW-0472">Membrane</keyword>
<organism evidence="2 3">
    <name type="scientific">Scrofimicrobium canadense</name>
    <dbReference type="NCBI Taxonomy" id="2652290"/>
    <lineage>
        <taxon>Bacteria</taxon>
        <taxon>Bacillati</taxon>
        <taxon>Actinomycetota</taxon>
        <taxon>Actinomycetes</taxon>
        <taxon>Actinomycetales</taxon>
        <taxon>Actinomycetaceae</taxon>
        <taxon>Scrofimicrobium</taxon>
    </lineage>
</organism>
<gene>
    <name evidence="2" type="ORF">FYJ24_00340</name>
</gene>
<feature type="transmembrane region" description="Helical" evidence="1">
    <location>
        <begin position="20"/>
        <end position="41"/>
    </location>
</feature>
<protein>
    <submittedName>
        <fullName evidence="2">Uncharacterized protein</fullName>
    </submittedName>
</protein>
<feature type="transmembrane region" description="Helical" evidence="1">
    <location>
        <begin position="92"/>
        <end position="115"/>
    </location>
</feature>
<reference evidence="2 3" key="1">
    <citation type="submission" date="2019-08" db="EMBL/GenBank/DDBJ databases">
        <title>In-depth cultivation of the pig gut microbiome towards novel bacterial diversity and tailored functional studies.</title>
        <authorList>
            <person name="Wylensek D."/>
            <person name="Hitch T.C.A."/>
            <person name="Clavel T."/>
        </authorList>
    </citation>
    <scope>NUCLEOTIDE SEQUENCE [LARGE SCALE GENOMIC DNA]</scope>
    <source>
        <strain evidence="2 3">WB03_NA08</strain>
    </source>
</reference>
<dbReference type="RefSeq" id="WP_154542533.1">
    <property type="nucleotide sequence ID" value="NZ_VULO01000001.1"/>
</dbReference>
<accession>A0A6N7W537</accession>
<keyword evidence="1" id="KW-1133">Transmembrane helix</keyword>
<keyword evidence="3" id="KW-1185">Reference proteome</keyword>
<sequence>MCVRESSDFFSKFGRRATALAVAVVVWILAALPVIITGLLADSSGSEGLLIGGGVCGTLVLVAAGLLIFLPTNWASSVQSVLNREDIEEEQASSPVGSAILGAYWPFVTAIYLAWSFITRDWGITWIVWPVAGVLFAAVAVFISTAWSVKNSRDVSAS</sequence>